<name>A0ABR5F1E3_9ACTN</name>
<keyword evidence="3" id="KW-1185">Reference proteome</keyword>
<evidence type="ECO:0000256" key="1">
    <source>
        <dbReference type="SAM" id="MobiDB-lite"/>
    </source>
</evidence>
<dbReference type="EMBL" id="JWIO01000030">
    <property type="protein sequence ID" value="KLL10539.1"/>
    <property type="molecule type" value="Genomic_DNA"/>
</dbReference>
<protein>
    <submittedName>
        <fullName evidence="2">Uncharacterized protein</fullName>
    </submittedName>
</protein>
<evidence type="ECO:0000313" key="3">
    <source>
        <dbReference type="Proteomes" id="UP000035425"/>
    </source>
</evidence>
<feature type="region of interest" description="Disordered" evidence="1">
    <location>
        <begin position="38"/>
        <end position="62"/>
    </location>
</feature>
<organism evidence="2 3">
    <name type="scientific">Protofrankia coriariae</name>
    <dbReference type="NCBI Taxonomy" id="1562887"/>
    <lineage>
        <taxon>Bacteria</taxon>
        <taxon>Bacillati</taxon>
        <taxon>Actinomycetota</taxon>
        <taxon>Actinomycetes</taxon>
        <taxon>Frankiales</taxon>
        <taxon>Frankiaceae</taxon>
        <taxon>Protofrankia</taxon>
    </lineage>
</organism>
<evidence type="ECO:0000313" key="2">
    <source>
        <dbReference type="EMBL" id="KLL10539.1"/>
    </source>
</evidence>
<accession>A0ABR5F1E3</accession>
<dbReference type="Proteomes" id="UP000035425">
    <property type="component" value="Unassembled WGS sequence"/>
</dbReference>
<reference evidence="2 3" key="1">
    <citation type="submission" date="2014-12" db="EMBL/GenBank/DDBJ databases">
        <title>Frankia sp. BMG5.1 draft genome.</title>
        <authorList>
            <person name="Gtari M."/>
            <person name="Ghodhbane-Gtari F."/>
            <person name="Nouioui I."/>
            <person name="Ktari A."/>
            <person name="Hezbri K."/>
            <person name="Mimouni W."/>
            <person name="Sbissi I."/>
            <person name="Ayari A."/>
            <person name="Yamanaka T."/>
            <person name="Normand P."/>
            <person name="Tisa L.S."/>
            <person name="Boudabous A."/>
        </authorList>
    </citation>
    <scope>NUCLEOTIDE SEQUENCE [LARGE SCALE GENOMIC DNA]</scope>
    <source>
        <strain evidence="2 3">BMG5.1</strain>
    </source>
</reference>
<comment type="caution">
    <text evidence="2">The sequence shown here is derived from an EMBL/GenBank/DDBJ whole genome shotgun (WGS) entry which is preliminary data.</text>
</comment>
<sequence length="62" mass="5985">MFSGAMFGGAAFHGAVFHGAVFGGAVFGAGCAASRVRAGPEPPWAGRPSATVPVVDGATPVP</sequence>
<gene>
    <name evidence="2" type="ORF">FrCorBMG51_17375</name>
</gene>
<proteinExistence type="predicted"/>